<reference evidence="1" key="1">
    <citation type="submission" date="2022-03" db="EMBL/GenBank/DDBJ databases">
        <authorList>
            <person name="Martin C."/>
        </authorList>
    </citation>
    <scope>NUCLEOTIDE SEQUENCE</scope>
</reference>
<feature type="non-terminal residue" evidence="1">
    <location>
        <position position="130"/>
    </location>
</feature>
<dbReference type="Proteomes" id="UP000749559">
    <property type="component" value="Unassembled WGS sequence"/>
</dbReference>
<dbReference type="AlphaFoldDB" id="A0A8J1USA5"/>
<name>A0A8J1USA5_OWEFU</name>
<evidence type="ECO:0000313" key="1">
    <source>
        <dbReference type="EMBL" id="CAH1780339.1"/>
    </source>
</evidence>
<protein>
    <submittedName>
        <fullName evidence="1">Uncharacterized protein</fullName>
    </submittedName>
</protein>
<proteinExistence type="predicted"/>
<sequence length="130" mass="14634">VFFFVLHGAYLAFASATYPTCPGDCYHGDYIPATRRQDILYGNPSCPALDITEAVYNTSQLCFAKACELGGNVIQHNYRGNNTNFCGIYKCESNVNGTNWNYDWVMDEDVKGHISARPHPYIPKCHSSYF</sequence>
<gene>
    <name evidence="1" type="ORF">OFUS_LOCUS7042</name>
</gene>
<comment type="caution">
    <text evidence="1">The sequence shown here is derived from an EMBL/GenBank/DDBJ whole genome shotgun (WGS) entry which is preliminary data.</text>
</comment>
<organism evidence="1 2">
    <name type="scientific">Owenia fusiformis</name>
    <name type="common">Polychaete worm</name>
    <dbReference type="NCBI Taxonomy" id="6347"/>
    <lineage>
        <taxon>Eukaryota</taxon>
        <taxon>Metazoa</taxon>
        <taxon>Spiralia</taxon>
        <taxon>Lophotrochozoa</taxon>
        <taxon>Annelida</taxon>
        <taxon>Polychaeta</taxon>
        <taxon>Sedentaria</taxon>
        <taxon>Canalipalpata</taxon>
        <taxon>Sabellida</taxon>
        <taxon>Oweniida</taxon>
        <taxon>Oweniidae</taxon>
        <taxon>Owenia</taxon>
    </lineage>
</organism>
<evidence type="ECO:0000313" key="2">
    <source>
        <dbReference type="Proteomes" id="UP000749559"/>
    </source>
</evidence>
<dbReference type="EMBL" id="CAIIXF020000003">
    <property type="protein sequence ID" value="CAH1780339.1"/>
    <property type="molecule type" value="Genomic_DNA"/>
</dbReference>
<accession>A0A8J1USA5</accession>
<feature type="non-terminal residue" evidence="1">
    <location>
        <position position="1"/>
    </location>
</feature>
<keyword evidence="2" id="KW-1185">Reference proteome</keyword>